<protein>
    <recommendedName>
        <fullName evidence="7">Ankyrin repeat protein</fullName>
    </recommendedName>
</protein>
<keyword evidence="2 3" id="KW-0040">ANK repeat</keyword>
<comment type="caution">
    <text evidence="5">The sequence shown here is derived from an EMBL/GenBank/DDBJ whole genome shotgun (WGS) entry which is preliminary data.</text>
</comment>
<accession>A0ABR0CHF5</accession>
<dbReference type="InterPro" id="IPR002110">
    <property type="entry name" value="Ankyrin_rpt"/>
</dbReference>
<feature type="repeat" description="ANK" evidence="3">
    <location>
        <begin position="291"/>
        <end position="319"/>
    </location>
</feature>
<feature type="repeat" description="ANK" evidence="3">
    <location>
        <begin position="389"/>
        <end position="421"/>
    </location>
</feature>
<feature type="repeat" description="ANK" evidence="3">
    <location>
        <begin position="521"/>
        <end position="553"/>
    </location>
</feature>
<feature type="repeat" description="ANK" evidence="3">
    <location>
        <begin position="323"/>
        <end position="355"/>
    </location>
</feature>
<dbReference type="Proteomes" id="UP001287286">
    <property type="component" value="Unassembled WGS sequence"/>
</dbReference>
<feature type="compositionally biased region" description="Polar residues" evidence="4">
    <location>
        <begin position="114"/>
        <end position="127"/>
    </location>
</feature>
<evidence type="ECO:0000313" key="5">
    <source>
        <dbReference type="EMBL" id="KAK4095547.1"/>
    </source>
</evidence>
<organism evidence="5 6">
    <name type="scientific">Purpureocillium lilacinum</name>
    <name type="common">Paecilomyces lilacinus</name>
    <dbReference type="NCBI Taxonomy" id="33203"/>
    <lineage>
        <taxon>Eukaryota</taxon>
        <taxon>Fungi</taxon>
        <taxon>Dikarya</taxon>
        <taxon>Ascomycota</taxon>
        <taxon>Pezizomycotina</taxon>
        <taxon>Sordariomycetes</taxon>
        <taxon>Hypocreomycetidae</taxon>
        <taxon>Hypocreales</taxon>
        <taxon>Ophiocordycipitaceae</taxon>
        <taxon>Purpureocillium</taxon>
    </lineage>
</organism>
<dbReference type="PROSITE" id="PS50088">
    <property type="entry name" value="ANK_REPEAT"/>
    <property type="match status" value="9"/>
</dbReference>
<dbReference type="Pfam" id="PF00023">
    <property type="entry name" value="Ank"/>
    <property type="match status" value="2"/>
</dbReference>
<dbReference type="SMART" id="SM00248">
    <property type="entry name" value="ANK"/>
    <property type="match status" value="14"/>
</dbReference>
<evidence type="ECO:0000256" key="3">
    <source>
        <dbReference type="PROSITE-ProRule" id="PRU00023"/>
    </source>
</evidence>
<sequence length="796" mass="85612">MAEEAVGSPMTYLLLPEVPELPEVLELLLLTVSAGSSLESQHTHATSAHLSARLAYGLTETTSRAETPVRINITSFASASSISISVGIDIPRVVLEFRISRLQQAPERVAAPLSTGSRSSKQHQNNPPKALGRSGPCARPHNASNSDDDLSRHLTSRRRQSKRLPHICGEDDTKTPALGRASLYLANELLAAVARFLDADGDIDSLVRCNRRLYHLLVADLYRHNAQHHEGSALRWAARHGRRETLERAIDTGVRLADFVLLPLAAEGGYLEMARLLLEQGGADVAVSDEGDWLPLGAAARQGHREVVELLMDAGADLETGYLGWTPLNVAANSGHVDVVRYLLDKGADMEHRSESGWTPLKSAACNGHTATVTLLLERGADVRAAADRGWTALHSAANSGHGDIVQLLIDHGADPALPTMDGWTPLTLAADKGKTDAVRALLCKGADISLACGNGWTPLTLASDSGHVDIVKLLLEHGANVMSPCNHGWTPLSLAAGADRATVVKLLLEHGANIAATNDAGWSALLTAADRGHRDVVEALLAHGADVQAHTHSGWTALHAVAENGDLELAKLLLQAGANPMTGNRSGWTPFHIAAHNNRADLVQFFMGHPGTNFVQKDNNGRTAAFHAAMRNSVDVLDVMLSGDMNKSEVVDVEDDYGTAAIVAATRNGHAAVVRRLITVSNYDMASTDIFGRDLLYWAERSGNVDLLAIVKEHAAQKGYDSEIPSETAGNPVRWVDDSCWCEVCTRCTVLGTTSWECPDCDEGCFLICAECYEFGKRCRDTTHDLVPHLCNRIE</sequence>
<keyword evidence="1" id="KW-0677">Repeat</keyword>
<reference evidence="5 6" key="1">
    <citation type="journal article" date="2024" name="Microbiol. Resour. Announc.">
        <title>Genome annotations for the ascomycete fungi Trichoderma harzianum, Trichoderma aggressivum, and Purpureocillium lilacinum.</title>
        <authorList>
            <person name="Beijen E.P.W."/>
            <person name="Ohm R.A."/>
        </authorList>
    </citation>
    <scope>NUCLEOTIDE SEQUENCE [LARGE SCALE GENOMIC DNA]</scope>
    <source>
        <strain evidence="5 6">CBS 150709</strain>
    </source>
</reference>
<dbReference type="SUPFAM" id="SSF48403">
    <property type="entry name" value="Ankyrin repeat"/>
    <property type="match status" value="2"/>
</dbReference>
<feature type="repeat" description="ANK" evidence="3">
    <location>
        <begin position="554"/>
        <end position="586"/>
    </location>
</feature>
<evidence type="ECO:0000256" key="2">
    <source>
        <dbReference type="ARBA" id="ARBA00023043"/>
    </source>
</evidence>
<keyword evidence="6" id="KW-1185">Reference proteome</keyword>
<dbReference type="PROSITE" id="PS50297">
    <property type="entry name" value="ANK_REP_REGION"/>
    <property type="match status" value="9"/>
</dbReference>
<dbReference type="PRINTS" id="PR01415">
    <property type="entry name" value="ANKYRIN"/>
</dbReference>
<feature type="repeat" description="ANK" evidence="3">
    <location>
        <begin position="455"/>
        <end position="482"/>
    </location>
</feature>
<evidence type="ECO:0000313" key="6">
    <source>
        <dbReference type="Proteomes" id="UP001287286"/>
    </source>
</evidence>
<feature type="repeat" description="ANK" evidence="3">
    <location>
        <begin position="356"/>
        <end position="388"/>
    </location>
</feature>
<evidence type="ECO:0008006" key="7">
    <source>
        <dbReference type="Google" id="ProtNLM"/>
    </source>
</evidence>
<dbReference type="Pfam" id="PF12796">
    <property type="entry name" value="Ank_2"/>
    <property type="match status" value="4"/>
</dbReference>
<evidence type="ECO:0000256" key="1">
    <source>
        <dbReference type="ARBA" id="ARBA00022737"/>
    </source>
</evidence>
<feature type="repeat" description="ANK" evidence="3">
    <location>
        <begin position="488"/>
        <end position="520"/>
    </location>
</feature>
<dbReference type="InterPro" id="IPR036770">
    <property type="entry name" value="Ankyrin_rpt-contain_sf"/>
</dbReference>
<feature type="region of interest" description="Disordered" evidence="4">
    <location>
        <begin position="111"/>
        <end position="171"/>
    </location>
</feature>
<name>A0ABR0CHF5_PURLI</name>
<dbReference type="PANTHER" id="PTHR24198">
    <property type="entry name" value="ANKYRIN REPEAT AND PROTEIN KINASE DOMAIN-CONTAINING PROTEIN"/>
    <property type="match status" value="1"/>
</dbReference>
<proteinExistence type="predicted"/>
<feature type="compositionally biased region" description="Basic residues" evidence="4">
    <location>
        <begin position="154"/>
        <end position="165"/>
    </location>
</feature>
<evidence type="ECO:0000256" key="4">
    <source>
        <dbReference type="SAM" id="MobiDB-lite"/>
    </source>
</evidence>
<dbReference type="EMBL" id="JAWRVI010000001">
    <property type="protein sequence ID" value="KAK4095547.1"/>
    <property type="molecule type" value="Genomic_DNA"/>
</dbReference>
<dbReference type="Gene3D" id="1.25.40.20">
    <property type="entry name" value="Ankyrin repeat-containing domain"/>
    <property type="match status" value="5"/>
</dbReference>
<feature type="repeat" description="ANK" evidence="3">
    <location>
        <begin position="422"/>
        <end position="454"/>
    </location>
</feature>
<gene>
    <name evidence="5" type="ORF">Purlil1_343</name>
</gene>
<dbReference type="PANTHER" id="PTHR24198:SF165">
    <property type="entry name" value="ANKYRIN REPEAT-CONTAINING PROTEIN-RELATED"/>
    <property type="match status" value="1"/>
</dbReference>